<keyword evidence="5" id="KW-1015">Disulfide bond</keyword>
<dbReference type="PROSITE" id="PS00194">
    <property type="entry name" value="THIOREDOXIN_1"/>
    <property type="match status" value="1"/>
</dbReference>
<comment type="function">
    <text evidence="1">May be required for disulfide bond formation in some proteins.</text>
</comment>
<evidence type="ECO:0000259" key="7">
    <source>
        <dbReference type="PROSITE" id="PS51352"/>
    </source>
</evidence>
<evidence type="ECO:0000256" key="2">
    <source>
        <dbReference type="ARBA" id="ARBA00005791"/>
    </source>
</evidence>
<keyword evidence="4" id="KW-0560">Oxidoreductase</keyword>
<dbReference type="InterPro" id="IPR017937">
    <property type="entry name" value="Thioredoxin_CS"/>
</dbReference>
<evidence type="ECO:0000313" key="9">
    <source>
        <dbReference type="Proteomes" id="UP000595197"/>
    </source>
</evidence>
<dbReference type="InterPro" id="IPR012336">
    <property type="entry name" value="Thioredoxin-like_fold"/>
</dbReference>
<dbReference type="PANTHER" id="PTHR13887:SF14">
    <property type="entry name" value="DISULFIDE BOND FORMATION PROTEIN D"/>
    <property type="match status" value="1"/>
</dbReference>
<comment type="similarity">
    <text evidence="2">Belongs to the thioredoxin family. DsbA subfamily.</text>
</comment>
<reference evidence="8" key="1">
    <citation type="submission" date="2021-02" db="EMBL/GenBank/DDBJ databases">
        <title>Skermanella TT6 skin isolate.</title>
        <authorList>
            <person name="Lee K."/>
            <person name="Ganzorig M."/>
        </authorList>
    </citation>
    <scope>NUCLEOTIDE SEQUENCE</scope>
    <source>
        <strain evidence="8">TT6</strain>
    </source>
</reference>
<evidence type="ECO:0000256" key="3">
    <source>
        <dbReference type="ARBA" id="ARBA00022729"/>
    </source>
</evidence>
<evidence type="ECO:0000313" key="8">
    <source>
        <dbReference type="EMBL" id="QQP92303.1"/>
    </source>
</evidence>
<keyword evidence="3" id="KW-0732">Signal</keyword>
<dbReference type="Gene3D" id="1.10.40.80">
    <property type="match status" value="1"/>
</dbReference>
<proteinExistence type="inferred from homology"/>
<dbReference type="Pfam" id="PF13462">
    <property type="entry name" value="Thioredoxin_4"/>
    <property type="match status" value="1"/>
</dbReference>
<gene>
    <name evidence="8" type="ORF">IGS68_04420</name>
</gene>
<dbReference type="InterPro" id="IPR036249">
    <property type="entry name" value="Thioredoxin-like_sf"/>
</dbReference>
<name>A0ABX7BDZ4_9PROT</name>
<dbReference type="InterPro" id="IPR013766">
    <property type="entry name" value="Thioredoxin_domain"/>
</dbReference>
<dbReference type="Gene3D" id="3.40.30.10">
    <property type="entry name" value="Glutaredoxin"/>
    <property type="match status" value="1"/>
</dbReference>
<evidence type="ECO:0000256" key="5">
    <source>
        <dbReference type="ARBA" id="ARBA00023157"/>
    </source>
</evidence>
<dbReference type="EMBL" id="CP067420">
    <property type="protein sequence ID" value="QQP92303.1"/>
    <property type="molecule type" value="Genomic_DNA"/>
</dbReference>
<feature type="domain" description="Thioredoxin" evidence="7">
    <location>
        <begin position="24"/>
        <end position="252"/>
    </location>
</feature>
<dbReference type="Proteomes" id="UP000595197">
    <property type="component" value="Chromosome"/>
</dbReference>
<dbReference type="PANTHER" id="PTHR13887">
    <property type="entry name" value="GLUTATHIONE S-TRANSFERASE KAPPA"/>
    <property type="match status" value="1"/>
</dbReference>
<organism evidence="8 9">
    <name type="scientific">Skermanella cutis</name>
    <dbReference type="NCBI Taxonomy" id="2775420"/>
    <lineage>
        <taxon>Bacteria</taxon>
        <taxon>Pseudomonadati</taxon>
        <taxon>Pseudomonadota</taxon>
        <taxon>Alphaproteobacteria</taxon>
        <taxon>Rhodospirillales</taxon>
        <taxon>Azospirillaceae</taxon>
        <taxon>Skermanella</taxon>
    </lineage>
</organism>
<dbReference type="PROSITE" id="PS51352">
    <property type="entry name" value="THIOREDOXIN_2"/>
    <property type="match status" value="1"/>
</dbReference>
<keyword evidence="6" id="KW-0676">Redox-active center</keyword>
<accession>A0ABX7BDZ4</accession>
<keyword evidence="9" id="KW-1185">Reference proteome</keyword>
<sequence length="252" mass="26775">MLGLAMVAVVAVGAGVGLVNTGVIAKEKPAPEVIAPAQAGTVPDDDSTPKPTQVVQAQLAQGQAAQAQVAQAAEKNDPLSERVLGDPNAPITILEYSSLTCPHCASFHANTLPQLKKDYIDTGKAKLVFRDFPFDRAALQASMLARCSNPERYFGFLDVLFKSQNKWAGASDPAQALAQTGKLAGVGEQQFQACMGNEALANKLIERRLEAEQKYQVQSTPTFVILRGDATEKIVGAQPIAEFARVLDKLGS</sequence>
<evidence type="ECO:0000256" key="1">
    <source>
        <dbReference type="ARBA" id="ARBA00003565"/>
    </source>
</evidence>
<evidence type="ECO:0000256" key="6">
    <source>
        <dbReference type="ARBA" id="ARBA00023284"/>
    </source>
</evidence>
<protein>
    <submittedName>
        <fullName evidence="8">DsbA family protein</fullName>
    </submittedName>
</protein>
<evidence type="ECO:0000256" key="4">
    <source>
        <dbReference type="ARBA" id="ARBA00023002"/>
    </source>
</evidence>
<dbReference type="SUPFAM" id="SSF52833">
    <property type="entry name" value="Thioredoxin-like"/>
    <property type="match status" value="1"/>
</dbReference>